<dbReference type="Proteomes" id="UP000655225">
    <property type="component" value="Unassembled WGS sequence"/>
</dbReference>
<dbReference type="InterPro" id="IPR055298">
    <property type="entry name" value="AtLOH3-like"/>
</dbReference>
<dbReference type="OrthoDB" id="6621980at2759"/>
<dbReference type="EMBL" id="JABCRI010000020">
    <property type="protein sequence ID" value="KAF8387749.1"/>
    <property type="molecule type" value="Genomic_DNA"/>
</dbReference>
<organism evidence="3 4">
    <name type="scientific">Tetracentron sinense</name>
    <name type="common">Spur-leaf</name>
    <dbReference type="NCBI Taxonomy" id="13715"/>
    <lineage>
        <taxon>Eukaryota</taxon>
        <taxon>Viridiplantae</taxon>
        <taxon>Streptophyta</taxon>
        <taxon>Embryophyta</taxon>
        <taxon>Tracheophyta</taxon>
        <taxon>Spermatophyta</taxon>
        <taxon>Magnoliopsida</taxon>
        <taxon>Trochodendrales</taxon>
        <taxon>Trochodendraceae</taxon>
        <taxon>Tetracentron</taxon>
    </lineage>
</organism>
<feature type="transmembrane region" description="Helical" evidence="1">
    <location>
        <begin position="508"/>
        <end position="530"/>
    </location>
</feature>
<dbReference type="InterPro" id="IPR012337">
    <property type="entry name" value="RNaseH-like_sf"/>
</dbReference>
<evidence type="ECO:0000259" key="2">
    <source>
        <dbReference type="Pfam" id="PF14291"/>
    </source>
</evidence>
<reference evidence="3 4" key="1">
    <citation type="submission" date="2020-04" db="EMBL/GenBank/DDBJ databases">
        <title>Plant Genome Project.</title>
        <authorList>
            <person name="Zhang R.-G."/>
        </authorList>
    </citation>
    <scope>NUCLEOTIDE SEQUENCE [LARGE SCALE GENOMIC DNA]</scope>
    <source>
        <strain evidence="3">YNK0</strain>
        <tissue evidence="3">Leaf</tissue>
    </source>
</reference>
<keyword evidence="1" id="KW-0812">Transmembrane</keyword>
<sequence length="688" mass="77920">MDKFIKRKSIIDLSAPTLENDDHDQMQPILKGTRTIRPHSNQSDQDQREYQVRLNASIDCIRLLLRRGLALCGHDEFGDQENFLELLRFLMDHNETIKSAVLQHAPENPKLTASDIQKDIMSVAAIEITNTIINEVGDSLFAILIDESCDIFFKLHITVVLRYVDKRGFVIERFLGIVHAIEFTIVSLKAAIDELLSKHGLSITRLRGQSYDGASNLHDEFGDLKTLITNENESAFYVHCFAHQLQLTLIVIAKNHSKIWLLFKSVSNLLNIVGVPCKHRDILREEQVAKVIEVFKSDEFSSGQGLACLIVMFSSVIDVFDIVVEDGLNSEDRDEAWTLLNLMQSFEFALTLHLMRNILEITNELSKALQQKEQDIVDVMTLVKFVAQGRSRCKDEEIKNLQHYRAKLFYTTIDMLLKDLNNRVTEVNIELLLCVACPNPSNSFCAFDKQKLVRLAEFYPIEFSTMDLMALDNQLEIYIIDMHSNNEFSNVKGICGLPEKMVKTKKDILYPLVYLLVTLALILPVFIATIEKTFSAMKIRIANRRLEMAPEDVLRKAEEACLCILKFEVGFRNMSPDLPKTQTLKSPWLNQPQKRVNQLRGGSLVGPNNGCCTRQHLEEVTESIKTAEEVCAAEPVSGECAAAWGGVEELSAAASDERLKKNTARITLRQMSVAHMKNDGVQCLTCLL</sequence>
<keyword evidence="1" id="KW-0472">Membrane</keyword>
<dbReference type="SUPFAM" id="SSF53098">
    <property type="entry name" value="Ribonuclease H-like"/>
    <property type="match status" value="1"/>
</dbReference>
<dbReference type="AlphaFoldDB" id="A0A834YEY5"/>
<dbReference type="PANTHER" id="PTHR11697">
    <property type="entry name" value="GENERAL TRANSCRIPTION FACTOR 2-RELATED ZINC FINGER PROTEIN"/>
    <property type="match status" value="1"/>
</dbReference>
<dbReference type="Pfam" id="PF14291">
    <property type="entry name" value="DUF4371"/>
    <property type="match status" value="1"/>
</dbReference>
<feature type="domain" description="DUF4371" evidence="2">
    <location>
        <begin position="29"/>
        <end position="221"/>
    </location>
</feature>
<dbReference type="PANTHER" id="PTHR11697:SF230">
    <property type="entry name" value="ZINC FINGER, MYM DOMAIN CONTAINING 1"/>
    <property type="match status" value="1"/>
</dbReference>
<dbReference type="Pfam" id="PF02672">
    <property type="entry name" value="CP12"/>
    <property type="match status" value="1"/>
</dbReference>
<proteinExistence type="predicted"/>
<protein>
    <recommendedName>
        <fullName evidence="2">DUF4371 domain-containing protein</fullName>
    </recommendedName>
</protein>
<keyword evidence="4" id="KW-1185">Reference proteome</keyword>
<dbReference type="InterPro" id="IPR025398">
    <property type="entry name" value="DUF4371"/>
</dbReference>
<gene>
    <name evidence="3" type="ORF">HHK36_026404</name>
</gene>
<evidence type="ECO:0000313" key="4">
    <source>
        <dbReference type="Proteomes" id="UP000655225"/>
    </source>
</evidence>
<name>A0A834YEY5_TETSI</name>
<evidence type="ECO:0000313" key="3">
    <source>
        <dbReference type="EMBL" id="KAF8387749.1"/>
    </source>
</evidence>
<accession>A0A834YEY5</accession>
<comment type="caution">
    <text evidence="3">The sequence shown here is derived from an EMBL/GenBank/DDBJ whole genome shotgun (WGS) entry which is preliminary data.</text>
</comment>
<keyword evidence="1" id="KW-1133">Transmembrane helix</keyword>
<evidence type="ECO:0000256" key="1">
    <source>
        <dbReference type="SAM" id="Phobius"/>
    </source>
</evidence>